<name>A0ABP7F679_9ACTN</name>
<evidence type="ECO:0000259" key="1">
    <source>
        <dbReference type="Pfam" id="PF10040"/>
    </source>
</evidence>
<gene>
    <name evidence="2" type="ORF">GCM10022402_11130</name>
</gene>
<feature type="domain" description="CRISPR-associated protein Cas6 C-terminal" evidence="1">
    <location>
        <begin position="124"/>
        <end position="240"/>
    </location>
</feature>
<evidence type="ECO:0000313" key="2">
    <source>
        <dbReference type="EMBL" id="GAA3732301.1"/>
    </source>
</evidence>
<reference evidence="3" key="1">
    <citation type="journal article" date="2019" name="Int. J. Syst. Evol. Microbiol.">
        <title>The Global Catalogue of Microorganisms (GCM) 10K type strain sequencing project: providing services to taxonomists for standard genome sequencing and annotation.</title>
        <authorList>
            <consortium name="The Broad Institute Genomics Platform"/>
            <consortium name="The Broad Institute Genome Sequencing Center for Infectious Disease"/>
            <person name="Wu L."/>
            <person name="Ma J."/>
        </authorList>
    </citation>
    <scope>NUCLEOTIDE SEQUENCE [LARGE SCALE GENOMIC DNA]</scope>
    <source>
        <strain evidence="3">JCM 17137</strain>
    </source>
</reference>
<protein>
    <recommendedName>
        <fullName evidence="1">CRISPR-associated protein Cas6 C-terminal domain-containing protein</fullName>
    </recommendedName>
</protein>
<accession>A0ABP7F679</accession>
<sequence length="245" mass="26016">MGLVPVGWSLRLHGEMAETEESSGVGGSVSAARLHGLACALVETPDSEHAGQVKPFSVAVPPACPRGEGMRIGWLDDTRLPDAEAWPGRRVWLGAAPVTVGAVERDAVSYADLADAAPASRVRVEFHTPTYVNRAGRQIPLPEPELLLGGLLRRWQHFSPVPVAEATATALLERVHIAQHRVRTVAVPMRGGGRAGFVGHAVFGVPSKADTVVKRLFAGLWRFAEYAGVGAQTTHGLGHVTVATR</sequence>
<dbReference type="CDD" id="cd21141">
    <property type="entry name" value="Cas6_III-like"/>
    <property type="match status" value="1"/>
</dbReference>
<dbReference type="Pfam" id="PF10040">
    <property type="entry name" value="CRISPR_Cas6"/>
    <property type="match status" value="1"/>
</dbReference>
<proteinExistence type="predicted"/>
<dbReference type="EMBL" id="BAABDD010000004">
    <property type="protein sequence ID" value="GAA3732301.1"/>
    <property type="molecule type" value="Genomic_DNA"/>
</dbReference>
<dbReference type="RefSeq" id="WP_344967996.1">
    <property type="nucleotide sequence ID" value="NZ_BAABDD010000004.1"/>
</dbReference>
<dbReference type="Proteomes" id="UP001500908">
    <property type="component" value="Unassembled WGS sequence"/>
</dbReference>
<dbReference type="InterPro" id="IPR019267">
    <property type="entry name" value="CRISPR-assoc_Cas6_C"/>
</dbReference>
<comment type="caution">
    <text evidence="2">The sequence shown here is derived from an EMBL/GenBank/DDBJ whole genome shotgun (WGS) entry which is preliminary data.</text>
</comment>
<evidence type="ECO:0000313" key="3">
    <source>
        <dbReference type="Proteomes" id="UP001500908"/>
    </source>
</evidence>
<keyword evidence="3" id="KW-1185">Reference proteome</keyword>
<dbReference type="Gene3D" id="3.30.70.1900">
    <property type="match status" value="1"/>
</dbReference>
<organism evidence="2 3">
    <name type="scientific">Salinactinospora qingdaonensis</name>
    <dbReference type="NCBI Taxonomy" id="702744"/>
    <lineage>
        <taxon>Bacteria</taxon>
        <taxon>Bacillati</taxon>
        <taxon>Actinomycetota</taxon>
        <taxon>Actinomycetes</taxon>
        <taxon>Streptosporangiales</taxon>
        <taxon>Nocardiopsidaceae</taxon>
        <taxon>Salinactinospora</taxon>
    </lineage>
</organism>